<keyword evidence="1" id="KW-1133">Transmembrane helix</keyword>
<proteinExistence type="predicted"/>
<protein>
    <submittedName>
        <fullName evidence="2">Uncharacterized protein</fullName>
    </submittedName>
</protein>
<dbReference type="AlphaFoldDB" id="A0A1D8NML4"/>
<evidence type="ECO:0000256" key="1">
    <source>
        <dbReference type="SAM" id="Phobius"/>
    </source>
</evidence>
<dbReference type="RefSeq" id="XP_068139408.1">
    <property type="nucleotide sequence ID" value="XM_068283307.1"/>
</dbReference>
<keyword evidence="1" id="KW-0812">Transmembrane</keyword>
<reference evidence="2 3" key="1">
    <citation type="journal article" date="2016" name="PLoS ONE">
        <title>Sequence Assembly of Yarrowia lipolytica Strain W29/CLIB89 Shows Transposable Element Diversity.</title>
        <authorList>
            <person name="Magnan C."/>
            <person name="Yu J."/>
            <person name="Chang I."/>
            <person name="Jahn E."/>
            <person name="Kanomata Y."/>
            <person name="Wu J."/>
            <person name="Zeller M."/>
            <person name="Oakes M."/>
            <person name="Baldi P."/>
            <person name="Sandmeyer S."/>
        </authorList>
    </citation>
    <scope>NUCLEOTIDE SEQUENCE [LARGE SCALE GENOMIC DNA]</scope>
    <source>
        <strain evidence="3">CLIB89(W29)</strain>
    </source>
</reference>
<dbReference type="Proteomes" id="UP000182444">
    <property type="component" value="Chromosome 1F"/>
</dbReference>
<dbReference type="GeneID" id="94583894"/>
<dbReference type="VEuPathDB" id="FungiDB:YALI1_F12520g"/>
<dbReference type="EMBL" id="CP017558">
    <property type="protein sequence ID" value="AOW06880.1"/>
    <property type="molecule type" value="Genomic_DNA"/>
</dbReference>
<feature type="transmembrane region" description="Helical" evidence="1">
    <location>
        <begin position="137"/>
        <end position="159"/>
    </location>
</feature>
<keyword evidence="1" id="KW-0472">Membrane</keyword>
<feature type="transmembrane region" description="Helical" evidence="1">
    <location>
        <begin position="165"/>
        <end position="186"/>
    </location>
</feature>
<accession>A0A1D8NML4</accession>
<organism evidence="2 3">
    <name type="scientific">Yarrowia lipolytica</name>
    <name type="common">Candida lipolytica</name>
    <dbReference type="NCBI Taxonomy" id="4952"/>
    <lineage>
        <taxon>Eukaryota</taxon>
        <taxon>Fungi</taxon>
        <taxon>Dikarya</taxon>
        <taxon>Ascomycota</taxon>
        <taxon>Saccharomycotina</taxon>
        <taxon>Dipodascomycetes</taxon>
        <taxon>Dipodascales</taxon>
        <taxon>Dipodascales incertae sedis</taxon>
        <taxon>Yarrowia</taxon>
    </lineage>
</organism>
<evidence type="ECO:0000313" key="3">
    <source>
        <dbReference type="Proteomes" id="UP000182444"/>
    </source>
</evidence>
<sequence length="189" mass="22297">MPKYSSESRRRFGGSTVRLFDFSTFRLFDLPTCSALIPSIRPCQCQCLRSKRRLRRLGNFKRNNHTRSLSRYKYSHIMSRLPVKLQSRRVLTINCNILQHIRTVRSFNRWDIPWLPPFHNHPQSMVPLFSFFDFSQFFRFFSVFSIFSIFSIFLNFLQFSPFSPIFSIFSTSCSTAASTCCFAAALHKL</sequence>
<gene>
    <name evidence="2" type="ORF">YALI1_F12520g</name>
</gene>
<evidence type="ECO:0000313" key="2">
    <source>
        <dbReference type="EMBL" id="AOW06880.1"/>
    </source>
</evidence>
<name>A0A1D8NML4_YARLL</name>